<gene>
    <name evidence="2" type="ORF">GCM10018793_24600</name>
</gene>
<sequence>MLGGALGARSARARSARGSFDQGLVRLGTRSVGARGLALPRAAYGAVAPAGAPMRSAPVCAGLLPRGLPHHADDAPEAGGDGAAKGTRAPGRPGAAVRPGSGPRAVT</sequence>
<evidence type="ECO:0000313" key="2">
    <source>
        <dbReference type="EMBL" id="GHH77177.1"/>
    </source>
</evidence>
<feature type="region of interest" description="Disordered" evidence="1">
    <location>
        <begin position="1"/>
        <end position="22"/>
    </location>
</feature>
<organism evidence="2 3">
    <name type="scientific">Streptomyces sulfonofaciens</name>
    <dbReference type="NCBI Taxonomy" id="68272"/>
    <lineage>
        <taxon>Bacteria</taxon>
        <taxon>Bacillati</taxon>
        <taxon>Actinomycetota</taxon>
        <taxon>Actinomycetes</taxon>
        <taxon>Kitasatosporales</taxon>
        <taxon>Streptomycetaceae</taxon>
        <taxon>Streptomyces</taxon>
    </lineage>
</organism>
<proteinExistence type="predicted"/>
<feature type="region of interest" description="Disordered" evidence="1">
    <location>
        <begin position="64"/>
        <end position="107"/>
    </location>
</feature>
<protein>
    <submittedName>
        <fullName evidence="2">Uncharacterized protein</fullName>
    </submittedName>
</protein>
<comment type="caution">
    <text evidence="2">The sequence shown here is derived from an EMBL/GenBank/DDBJ whole genome shotgun (WGS) entry which is preliminary data.</text>
</comment>
<evidence type="ECO:0000313" key="3">
    <source>
        <dbReference type="Proteomes" id="UP000603708"/>
    </source>
</evidence>
<dbReference type="EMBL" id="BNCD01000006">
    <property type="protein sequence ID" value="GHH77177.1"/>
    <property type="molecule type" value="Genomic_DNA"/>
</dbReference>
<keyword evidence="3" id="KW-1185">Reference proteome</keyword>
<evidence type="ECO:0000256" key="1">
    <source>
        <dbReference type="SAM" id="MobiDB-lite"/>
    </source>
</evidence>
<dbReference type="AlphaFoldDB" id="A0A919G322"/>
<dbReference type="Proteomes" id="UP000603708">
    <property type="component" value="Unassembled WGS sequence"/>
</dbReference>
<name>A0A919G322_9ACTN</name>
<accession>A0A919G322</accession>
<reference evidence="2" key="2">
    <citation type="submission" date="2020-09" db="EMBL/GenBank/DDBJ databases">
        <authorList>
            <person name="Sun Q."/>
            <person name="Ohkuma M."/>
        </authorList>
    </citation>
    <scope>NUCLEOTIDE SEQUENCE</scope>
    <source>
        <strain evidence="2">JCM 5069</strain>
    </source>
</reference>
<reference evidence="2" key="1">
    <citation type="journal article" date="2014" name="Int. J. Syst. Evol. Microbiol.">
        <title>Complete genome sequence of Corynebacterium casei LMG S-19264T (=DSM 44701T), isolated from a smear-ripened cheese.</title>
        <authorList>
            <consortium name="US DOE Joint Genome Institute (JGI-PGF)"/>
            <person name="Walter F."/>
            <person name="Albersmeier A."/>
            <person name="Kalinowski J."/>
            <person name="Ruckert C."/>
        </authorList>
    </citation>
    <scope>NUCLEOTIDE SEQUENCE</scope>
    <source>
        <strain evidence="2">JCM 5069</strain>
    </source>
</reference>